<name>A0A849CCR7_9NOCA</name>
<feature type="domain" description="AMP-dependent synthetase/ligase" evidence="1">
    <location>
        <begin position="24"/>
        <end position="107"/>
    </location>
</feature>
<sequence length="160" mass="17044">MCKPIESSATLVALRPSAAEPLAAQNDPAAIATATADCELSYAELDRWSNRMARMLLRLGAHPGARVAIVGTPQLEAMVARSAIAKTGATPAPLGSTDTIARADFVVTTKEGRERLPQILRADTATRWLVLDERSTLVQYLTGSDAPITDAERQTARMAS</sequence>
<dbReference type="EMBL" id="JABELX010000008">
    <property type="protein sequence ID" value="NNH72849.1"/>
    <property type="molecule type" value="Genomic_DNA"/>
</dbReference>
<dbReference type="Pfam" id="PF00501">
    <property type="entry name" value="AMP-binding"/>
    <property type="match status" value="1"/>
</dbReference>
<evidence type="ECO:0000259" key="1">
    <source>
        <dbReference type="Pfam" id="PF00501"/>
    </source>
</evidence>
<comment type="caution">
    <text evidence="2">The sequence shown here is derived from an EMBL/GenBank/DDBJ whole genome shotgun (WGS) entry which is preliminary data.</text>
</comment>
<organism evidence="2 3">
    <name type="scientific">Nocardia uniformis</name>
    <dbReference type="NCBI Taxonomy" id="53432"/>
    <lineage>
        <taxon>Bacteria</taxon>
        <taxon>Bacillati</taxon>
        <taxon>Actinomycetota</taxon>
        <taxon>Actinomycetes</taxon>
        <taxon>Mycobacteriales</taxon>
        <taxon>Nocardiaceae</taxon>
        <taxon>Nocardia</taxon>
    </lineage>
</organism>
<accession>A0A849CCR7</accession>
<dbReference type="AlphaFoldDB" id="A0A849CCR7"/>
<dbReference type="InterPro" id="IPR000873">
    <property type="entry name" value="AMP-dep_synth/lig_dom"/>
</dbReference>
<evidence type="ECO:0000313" key="3">
    <source>
        <dbReference type="Proteomes" id="UP000586827"/>
    </source>
</evidence>
<dbReference type="Proteomes" id="UP000586827">
    <property type="component" value="Unassembled WGS sequence"/>
</dbReference>
<protein>
    <submittedName>
        <fullName evidence="2">AMP-binding protein</fullName>
    </submittedName>
</protein>
<keyword evidence="3" id="KW-1185">Reference proteome</keyword>
<evidence type="ECO:0000313" key="2">
    <source>
        <dbReference type="EMBL" id="NNH72849.1"/>
    </source>
</evidence>
<dbReference type="RefSeq" id="WP_067524209.1">
    <property type="nucleotide sequence ID" value="NZ_JABELX010000008.1"/>
</dbReference>
<dbReference type="SUPFAM" id="SSF56801">
    <property type="entry name" value="Acetyl-CoA synthetase-like"/>
    <property type="match status" value="1"/>
</dbReference>
<reference evidence="2 3" key="1">
    <citation type="submission" date="2020-05" db="EMBL/GenBank/DDBJ databases">
        <title>MicrobeNet Type strains.</title>
        <authorList>
            <person name="Nicholson A.C."/>
        </authorList>
    </citation>
    <scope>NUCLEOTIDE SEQUENCE [LARGE SCALE GENOMIC DNA]</scope>
    <source>
        <strain evidence="2 3">JCM 3224</strain>
    </source>
</reference>
<gene>
    <name evidence="2" type="ORF">HLB23_23825</name>
</gene>
<dbReference type="InterPro" id="IPR042099">
    <property type="entry name" value="ANL_N_sf"/>
</dbReference>
<dbReference type="Gene3D" id="3.40.50.12780">
    <property type="entry name" value="N-terminal domain of ligase-like"/>
    <property type="match status" value="1"/>
</dbReference>
<proteinExistence type="predicted"/>